<dbReference type="Proteomes" id="UP001153620">
    <property type="component" value="Chromosome 2"/>
</dbReference>
<dbReference type="GO" id="GO:0005737">
    <property type="term" value="C:cytoplasm"/>
    <property type="evidence" value="ECO:0007669"/>
    <property type="project" value="TreeGrafter"/>
</dbReference>
<feature type="domain" description="EF-hand" evidence="7">
    <location>
        <begin position="654"/>
        <end position="682"/>
    </location>
</feature>
<evidence type="ECO:0000256" key="2">
    <source>
        <dbReference type="ARBA" id="ARBA00022670"/>
    </source>
</evidence>
<dbReference type="InterPro" id="IPR002048">
    <property type="entry name" value="EF_hand_dom"/>
</dbReference>
<keyword evidence="5" id="KW-0106">Calcium</keyword>
<reference evidence="10" key="2">
    <citation type="submission" date="2022-10" db="EMBL/GenBank/DDBJ databases">
        <authorList>
            <consortium name="ENA_rothamsted_submissions"/>
            <consortium name="culmorum"/>
            <person name="King R."/>
        </authorList>
    </citation>
    <scope>NUCLEOTIDE SEQUENCE</scope>
</reference>
<dbReference type="GO" id="GO:0005509">
    <property type="term" value="F:calcium ion binding"/>
    <property type="evidence" value="ECO:0007669"/>
    <property type="project" value="InterPro"/>
</dbReference>
<gene>
    <name evidence="10" type="ORF">CHIRRI_LOCUS8422</name>
</gene>
<dbReference type="SMART" id="SM00230">
    <property type="entry name" value="CysPc"/>
    <property type="match status" value="1"/>
</dbReference>
<feature type="active site" evidence="6">
    <location>
        <position position="286"/>
    </location>
</feature>
<dbReference type="FunFam" id="2.60.120.380:FF:000011">
    <property type="entry name" value="Calpain 12"/>
    <property type="match status" value="1"/>
</dbReference>
<dbReference type="AlphaFoldDB" id="A0A9N9RY30"/>
<dbReference type="InterPro" id="IPR011992">
    <property type="entry name" value="EF-hand-dom_pair"/>
</dbReference>
<dbReference type="InterPro" id="IPR022684">
    <property type="entry name" value="Calpain_cysteine_protease"/>
</dbReference>
<dbReference type="SUPFAM" id="SSF54001">
    <property type="entry name" value="Cysteine proteinases"/>
    <property type="match status" value="1"/>
</dbReference>
<proteinExistence type="inferred from homology"/>
<evidence type="ECO:0000256" key="1">
    <source>
        <dbReference type="ARBA" id="ARBA00007623"/>
    </source>
</evidence>
<dbReference type="InterPro" id="IPR022683">
    <property type="entry name" value="Calpain_III"/>
</dbReference>
<feature type="domain" description="Peptidase C2 calpain" evidence="9">
    <location>
        <begin position="361"/>
        <end position="505"/>
    </location>
</feature>
<feature type="domain" description="Calpain catalytic" evidence="8">
    <location>
        <begin position="28"/>
        <end position="354"/>
    </location>
</feature>
<evidence type="ECO:0000259" key="7">
    <source>
        <dbReference type="SMART" id="SM00054"/>
    </source>
</evidence>
<dbReference type="GO" id="GO:0006508">
    <property type="term" value="P:proteolysis"/>
    <property type="evidence" value="ECO:0007669"/>
    <property type="project" value="UniProtKB-KW"/>
</dbReference>
<evidence type="ECO:0000256" key="5">
    <source>
        <dbReference type="ARBA" id="ARBA00022837"/>
    </source>
</evidence>
<feature type="domain" description="EF-hand" evidence="7">
    <location>
        <begin position="684"/>
        <end position="712"/>
    </location>
</feature>
<dbReference type="InterPro" id="IPR018247">
    <property type="entry name" value="EF_Hand_1_Ca_BS"/>
</dbReference>
<dbReference type="SMART" id="SM00054">
    <property type="entry name" value="EFh"/>
    <property type="match status" value="2"/>
</dbReference>
<dbReference type="Gene3D" id="1.10.238.10">
    <property type="entry name" value="EF-hand"/>
    <property type="match status" value="1"/>
</dbReference>
<evidence type="ECO:0000313" key="10">
    <source>
        <dbReference type="EMBL" id="CAG9805551.1"/>
    </source>
</evidence>
<dbReference type="GO" id="GO:0004198">
    <property type="term" value="F:calcium-dependent cysteine-type endopeptidase activity"/>
    <property type="evidence" value="ECO:0007669"/>
    <property type="project" value="InterPro"/>
</dbReference>
<reference evidence="10" key="1">
    <citation type="submission" date="2022-01" db="EMBL/GenBank/DDBJ databases">
        <authorList>
            <person name="King R."/>
        </authorList>
    </citation>
    <scope>NUCLEOTIDE SEQUENCE</scope>
</reference>
<dbReference type="InterPro" id="IPR022682">
    <property type="entry name" value="Calpain_domain_III"/>
</dbReference>
<accession>A0A9N9RY30</accession>
<dbReference type="Pfam" id="PF01067">
    <property type="entry name" value="Calpain_III"/>
    <property type="match status" value="1"/>
</dbReference>
<dbReference type="PROSITE" id="PS00018">
    <property type="entry name" value="EF_HAND_1"/>
    <property type="match status" value="1"/>
</dbReference>
<dbReference type="Gene3D" id="2.60.120.380">
    <property type="match status" value="1"/>
</dbReference>
<dbReference type="PRINTS" id="PR00704">
    <property type="entry name" value="CALPAIN"/>
</dbReference>
<dbReference type="SUPFAM" id="SSF49758">
    <property type="entry name" value="Calpain large subunit, middle domain (domain III)"/>
    <property type="match status" value="1"/>
</dbReference>
<dbReference type="CDD" id="cd00044">
    <property type="entry name" value="CysPc"/>
    <property type="match status" value="1"/>
</dbReference>
<name>A0A9N9RY30_9DIPT</name>
<dbReference type="Pfam" id="PF13833">
    <property type="entry name" value="EF-hand_8"/>
    <property type="match status" value="1"/>
</dbReference>
<feature type="active site" evidence="6">
    <location>
        <position position="258"/>
    </location>
</feature>
<comment type="similarity">
    <text evidence="1">Belongs to the peptidase C2 family.</text>
</comment>
<evidence type="ECO:0000256" key="6">
    <source>
        <dbReference type="PIRSR" id="PIRSR622684-1"/>
    </source>
</evidence>
<keyword evidence="4" id="KW-0788">Thiol protease</keyword>
<evidence type="ECO:0000313" key="11">
    <source>
        <dbReference type="Proteomes" id="UP001153620"/>
    </source>
</evidence>
<dbReference type="Pfam" id="PF13405">
    <property type="entry name" value="EF-hand_6"/>
    <property type="match status" value="1"/>
</dbReference>
<dbReference type="OrthoDB" id="424753at2759"/>
<evidence type="ECO:0000256" key="3">
    <source>
        <dbReference type="ARBA" id="ARBA00022801"/>
    </source>
</evidence>
<keyword evidence="2" id="KW-0645">Protease</keyword>
<dbReference type="InterPro" id="IPR038765">
    <property type="entry name" value="Papain-like_cys_pep_sf"/>
</dbReference>
<dbReference type="CDD" id="cd00214">
    <property type="entry name" value="Calpain_III"/>
    <property type="match status" value="1"/>
</dbReference>
<dbReference type="PANTHER" id="PTHR10183">
    <property type="entry name" value="CALPAIN"/>
    <property type="match status" value="1"/>
</dbReference>
<keyword evidence="11" id="KW-1185">Reference proteome</keyword>
<evidence type="ECO:0000259" key="8">
    <source>
        <dbReference type="SMART" id="SM00230"/>
    </source>
</evidence>
<dbReference type="SUPFAM" id="SSF47473">
    <property type="entry name" value="EF-hand"/>
    <property type="match status" value="1"/>
</dbReference>
<dbReference type="EMBL" id="OU895878">
    <property type="protein sequence ID" value="CAG9805551.1"/>
    <property type="molecule type" value="Genomic_DNA"/>
</dbReference>
<dbReference type="InterPro" id="IPR033883">
    <property type="entry name" value="C2_III"/>
</dbReference>
<dbReference type="InterPro" id="IPR036213">
    <property type="entry name" value="Calpain_III_sf"/>
</dbReference>
<protein>
    <submittedName>
        <fullName evidence="10">Uncharacterized protein</fullName>
    </submittedName>
</protein>
<sequence length="774" mass="89797">MSRVRRYTFDGHPIYLLGENGTEFYQQIEIQDFYALRQQCLDSSTLFEDSEFPASDQSLFFSSKSKVSYKWLRPAEISENPQFFVKGYSRFDVKQGSLNNCWFIAAAANLTLNPKLFSRVVYDDNNFDKNHYAGIFHFCFWRFGKWIDVVIDDRLPTINGKLVYNYSTDDNEFWSALLEKAYAKLHGSYQALNDGHTSEALEDFTGGITERFKLKEAPSNLYDVLVKGFEMNSMMGCSIENFGQQTIKKEKLGLFSGHAYSITKVQTVEIFHNDQIRSFNLLRLRNPEGNELEWNGPWSDTSREWQFIPIETREELGLTFDFDGEFWMSFQDFLRNFDQLEICNLSPDSLTNQQKSGWKNNWSLNEFEGQWVAGVSAGGCKDLEKFYRNPQYMIHLKNPDHDSKDGRCSVVVALMQKNRRSQQNIGLKLLTIGFRVYGIFDSELNQKPFKNGLLMKTSNFIDYREITERLSLLPGHYIIIPATVKPDEEGEFLIRVYSESESKFEEHDVTAESGDVDSKIVDDLPDLRSPTDDWLELETFFHEVADENKEIGWEELIQLLNNTRRDIPIKETTENVNNQTILEDYEKQQMYPRRNCLRAIWDFLTCNNKLHDTTINAPLINGNNIKSDKIAMHNSQLKINSIQIPKSAEFSEEVCRAMVKMLDSNQSGRLGLEEFKILMFEIAKWKAVFKLYDKDKNNKLDTHEFRDAMESAGYLINAKILISLLNRYGSADKTMAMDVFIMCAVKVKTIIEQFKDSTGQKRESVNELIEQAAY</sequence>
<dbReference type="PANTHER" id="PTHR10183:SF433">
    <property type="entry name" value="CALPAIN-A-RELATED"/>
    <property type="match status" value="1"/>
</dbReference>
<evidence type="ECO:0000256" key="4">
    <source>
        <dbReference type="ARBA" id="ARBA00022807"/>
    </source>
</evidence>
<feature type="active site" evidence="6">
    <location>
        <position position="101"/>
    </location>
</feature>
<organism evidence="10 11">
    <name type="scientific">Chironomus riparius</name>
    <dbReference type="NCBI Taxonomy" id="315576"/>
    <lineage>
        <taxon>Eukaryota</taxon>
        <taxon>Metazoa</taxon>
        <taxon>Ecdysozoa</taxon>
        <taxon>Arthropoda</taxon>
        <taxon>Hexapoda</taxon>
        <taxon>Insecta</taxon>
        <taxon>Pterygota</taxon>
        <taxon>Neoptera</taxon>
        <taxon>Endopterygota</taxon>
        <taxon>Diptera</taxon>
        <taxon>Nematocera</taxon>
        <taxon>Chironomoidea</taxon>
        <taxon>Chironomidae</taxon>
        <taxon>Chironominae</taxon>
        <taxon>Chironomus</taxon>
    </lineage>
</organism>
<keyword evidence="3" id="KW-0378">Hydrolase</keyword>
<dbReference type="InterPro" id="IPR001300">
    <property type="entry name" value="Peptidase_C2_calpain_cat"/>
</dbReference>
<evidence type="ECO:0000259" key="9">
    <source>
        <dbReference type="SMART" id="SM00720"/>
    </source>
</evidence>
<dbReference type="SMART" id="SM00720">
    <property type="entry name" value="calpain_III"/>
    <property type="match status" value="1"/>
</dbReference>
<dbReference type="Gene3D" id="3.90.70.10">
    <property type="entry name" value="Cysteine proteinases"/>
    <property type="match status" value="1"/>
</dbReference>
<dbReference type="Pfam" id="PF00648">
    <property type="entry name" value="Peptidase_C2"/>
    <property type="match status" value="1"/>
</dbReference>
<dbReference type="FunFam" id="3.90.70.10:FF:000001">
    <property type="entry name" value="Calpain-1 catalytic subunit"/>
    <property type="match status" value="1"/>
</dbReference>